<dbReference type="GO" id="GO:0019867">
    <property type="term" value="C:outer membrane"/>
    <property type="evidence" value="ECO:0007669"/>
    <property type="project" value="InterPro"/>
</dbReference>
<dbReference type="PANTHER" id="PTHR39160:SF4">
    <property type="entry name" value="RESUSCITATION-PROMOTING FACTOR RPFB"/>
    <property type="match status" value="1"/>
</dbReference>
<evidence type="ECO:0000313" key="4">
    <source>
        <dbReference type="Proteomes" id="UP000001551"/>
    </source>
</evidence>
<dbReference type="PROSITE" id="PS51109">
    <property type="entry name" value="G5"/>
    <property type="match status" value="1"/>
</dbReference>
<dbReference type="KEGG" id="eha:Ethha_2599"/>
<dbReference type="InterPro" id="IPR010611">
    <property type="entry name" value="3D_dom"/>
</dbReference>
<accession>E6U722</accession>
<dbReference type="Pfam" id="PF06725">
    <property type="entry name" value="3D"/>
    <property type="match status" value="1"/>
</dbReference>
<dbReference type="Pfam" id="PF03990">
    <property type="entry name" value="DUF348"/>
    <property type="match status" value="2"/>
</dbReference>
<proteinExistence type="predicted"/>
<evidence type="ECO:0000259" key="2">
    <source>
        <dbReference type="PROSITE" id="PS51109"/>
    </source>
</evidence>
<keyword evidence="1" id="KW-0732">Signal</keyword>
<dbReference type="eggNOG" id="COG3583">
    <property type="taxonomic scope" value="Bacteria"/>
</dbReference>
<organism evidence="3 4">
    <name type="scientific">Ethanoligenens harbinense (strain DSM 18485 / JCM 12961 / CGMCC 1.5033 / YUAN-3)</name>
    <dbReference type="NCBI Taxonomy" id="663278"/>
    <lineage>
        <taxon>Bacteria</taxon>
        <taxon>Bacillati</taxon>
        <taxon>Bacillota</taxon>
        <taxon>Clostridia</taxon>
        <taxon>Eubacteriales</taxon>
        <taxon>Oscillospiraceae</taxon>
        <taxon>Ethanoligenens</taxon>
    </lineage>
</organism>
<dbReference type="CDD" id="cd22786">
    <property type="entry name" value="DPBB_YuiC-like"/>
    <property type="match status" value="1"/>
</dbReference>
<feature type="domain" description="G5" evidence="2">
    <location>
        <begin position="170"/>
        <end position="249"/>
    </location>
</feature>
<dbReference type="InterPro" id="IPR051933">
    <property type="entry name" value="Resuscitation_pf_RpfB"/>
</dbReference>
<dbReference type="InterPro" id="IPR011098">
    <property type="entry name" value="G5_dom"/>
</dbReference>
<evidence type="ECO:0000313" key="3">
    <source>
        <dbReference type="EMBL" id="ADU28092.1"/>
    </source>
</evidence>
<dbReference type="GO" id="GO:0004553">
    <property type="term" value="F:hydrolase activity, hydrolyzing O-glycosyl compounds"/>
    <property type="evidence" value="ECO:0007669"/>
    <property type="project" value="InterPro"/>
</dbReference>
<dbReference type="EMBL" id="CP002400">
    <property type="protein sequence ID" value="ADU28092.1"/>
    <property type="molecule type" value="Genomic_DNA"/>
</dbReference>
<dbReference type="Proteomes" id="UP000001551">
    <property type="component" value="Chromosome"/>
</dbReference>
<dbReference type="HOGENOM" id="CLU_036884_0_0_9"/>
<sequence>MKFGPSPLPEIRWSLSRLATARETASQWGRRILPLVRTRTFAILLCAALASVSITAVVLNTKVIQITDGSGTRTIYTFRSDPDAILRQSGIRLSKDDRYTFTGIHNQYGRIDFFTAFPVPVTADGKTQEIMIATGKVADALQKAGVKLGADDTVSVKPDQAIARGMNIAVTRVRYETSTVQNPIPYQTQTTQDSTLAQGTRNVLVAGQNGVETVTLRLKYVDGKLAEQAETGRSTTSPVNEQVVVGTASPLNLKSSLSSSVSTKTAKSTTVDGAADGVPGAYSTVFTGIATAYTQAQGTYTATGQQVAKGLVAVNPNKIPYGTKLYIATPDRSFVYGTAVAADTGGFVSNGSGVLTDLFFPTQAQCDAFGKRTVNIYVLK</sequence>
<keyword evidence="4" id="KW-1185">Reference proteome</keyword>
<dbReference type="AlphaFoldDB" id="E6U722"/>
<dbReference type="PANTHER" id="PTHR39160">
    <property type="entry name" value="CELL WALL-BINDING PROTEIN YOCH"/>
    <property type="match status" value="1"/>
</dbReference>
<dbReference type="eggNOG" id="COG3584">
    <property type="taxonomic scope" value="Bacteria"/>
</dbReference>
<protein>
    <submittedName>
        <fullName evidence="3">G5 domain protein</fullName>
    </submittedName>
</protein>
<dbReference type="GO" id="GO:0009254">
    <property type="term" value="P:peptidoglycan turnover"/>
    <property type="evidence" value="ECO:0007669"/>
    <property type="project" value="InterPro"/>
</dbReference>
<reference evidence="3 4" key="1">
    <citation type="submission" date="2010-12" db="EMBL/GenBank/DDBJ databases">
        <title>Complete sequence of Ethanoligenens harbinense YUAN-3.</title>
        <authorList>
            <person name="Lucas S."/>
            <person name="Copeland A."/>
            <person name="Lapidus A."/>
            <person name="Cheng J.-F."/>
            <person name="Bruce D."/>
            <person name="Goodwin L."/>
            <person name="Pitluck S."/>
            <person name="Chertkov O."/>
            <person name="Misra M."/>
            <person name="Detter J.C."/>
            <person name="Han C."/>
            <person name="Tapia R."/>
            <person name="Land M."/>
            <person name="Hauser L."/>
            <person name="Jeffries C."/>
            <person name="Kyrpides N."/>
            <person name="Ivanova N."/>
            <person name="Mikhailova N."/>
            <person name="Wang A."/>
            <person name="Mouttaki H."/>
            <person name="He Z."/>
            <person name="Zhou J."/>
            <person name="Hemme C.L."/>
            <person name="Woyke T."/>
        </authorList>
    </citation>
    <scope>NUCLEOTIDE SEQUENCE [LARGE SCALE GENOMIC DNA]</scope>
    <source>
        <strain evidence="4">DSM 18485 / JCM 12961 / CGMCC 1.5033 / YUAN-3</strain>
    </source>
</reference>
<dbReference type="InterPro" id="IPR007137">
    <property type="entry name" value="DUF348"/>
</dbReference>
<name>E6U722_ETHHY</name>
<dbReference type="SMART" id="SM01208">
    <property type="entry name" value="G5"/>
    <property type="match status" value="1"/>
</dbReference>
<dbReference type="Pfam" id="PF07501">
    <property type="entry name" value="G5"/>
    <property type="match status" value="1"/>
</dbReference>
<gene>
    <name evidence="3" type="ordered locus">Ethha_2599</name>
</gene>
<dbReference type="RefSeq" id="WP_013486435.1">
    <property type="nucleotide sequence ID" value="NC_014828.1"/>
</dbReference>
<dbReference type="Gene3D" id="2.20.230.10">
    <property type="entry name" value="Resuscitation-promoting factor rpfb"/>
    <property type="match status" value="1"/>
</dbReference>
<evidence type="ECO:0000256" key="1">
    <source>
        <dbReference type="ARBA" id="ARBA00022729"/>
    </source>
</evidence>
<dbReference type="STRING" id="663278.Ethha_2599"/>